<dbReference type="Proteomes" id="UP001054252">
    <property type="component" value="Unassembled WGS sequence"/>
</dbReference>
<dbReference type="AlphaFoldDB" id="A0AAV5K5S0"/>
<dbReference type="EMBL" id="BPVZ01000054">
    <property type="protein sequence ID" value="GKV20086.1"/>
    <property type="molecule type" value="Genomic_DNA"/>
</dbReference>
<comment type="caution">
    <text evidence="2">The sequence shown here is derived from an EMBL/GenBank/DDBJ whole genome shotgun (WGS) entry which is preliminary data.</text>
</comment>
<dbReference type="PANTHER" id="PTHR37249:SF3">
    <property type="entry name" value="OS03G0206201 PROTEIN"/>
    <property type="match status" value="1"/>
</dbReference>
<reference evidence="2 3" key="1">
    <citation type="journal article" date="2021" name="Commun. Biol.">
        <title>The genome of Shorea leprosula (Dipterocarpaceae) highlights the ecological relevance of drought in aseasonal tropical rainforests.</title>
        <authorList>
            <person name="Ng K.K.S."/>
            <person name="Kobayashi M.J."/>
            <person name="Fawcett J.A."/>
            <person name="Hatakeyama M."/>
            <person name="Paape T."/>
            <person name="Ng C.H."/>
            <person name="Ang C.C."/>
            <person name="Tnah L.H."/>
            <person name="Lee C.T."/>
            <person name="Nishiyama T."/>
            <person name="Sese J."/>
            <person name="O'Brien M.J."/>
            <person name="Copetti D."/>
            <person name="Mohd Noor M.I."/>
            <person name="Ong R.C."/>
            <person name="Putra M."/>
            <person name="Sireger I.Z."/>
            <person name="Indrioko S."/>
            <person name="Kosugi Y."/>
            <person name="Izuno A."/>
            <person name="Isagi Y."/>
            <person name="Lee S.L."/>
            <person name="Shimizu K.K."/>
        </authorList>
    </citation>
    <scope>NUCLEOTIDE SEQUENCE [LARGE SCALE GENOMIC DNA]</scope>
    <source>
        <strain evidence="2">214</strain>
    </source>
</reference>
<name>A0AAV5K5S0_9ROSI</name>
<organism evidence="2 3">
    <name type="scientific">Rubroshorea leprosula</name>
    <dbReference type="NCBI Taxonomy" id="152421"/>
    <lineage>
        <taxon>Eukaryota</taxon>
        <taxon>Viridiplantae</taxon>
        <taxon>Streptophyta</taxon>
        <taxon>Embryophyta</taxon>
        <taxon>Tracheophyta</taxon>
        <taxon>Spermatophyta</taxon>
        <taxon>Magnoliopsida</taxon>
        <taxon>eudicotyledons</taxon>
        <taxon>Gunneridae</taxon>
        <taxon>Pentapetalae</taxon>
        <taxon>rosids</taxon>
        <taxon>malvids</taxon>
        <taxon>Malvales</taxon>
        <taxon>Dipterocarpaceae</taxon>
        <taxon>Rubroshorea</taxon>
    </lineage>
</organism>
<sequence>MTAAISRKLKRNSYDKSNEKRSNVDLEDYHPIDPVPSSKASIKPGPIQHGSPLIPYIPGKPSPPGHPKTGGST</sequence>
<protein>
    <submittedName>
        <fullName evidence="2">Uncharacterized protein</fullName>
    </submittedName>
</protein>
<accession>A0AAV5K5S0</accession>
<dbReference type="PANTHER" id="PTHR37249">
    <property type="entry name" value="OS03G0206201 PROTEIN"/>
    <property type="match status" value="1"/>
</dbReference>
<keyword evidence="3" id="KW-1185">Reference proteome</keyword>
<feature type="region of interest" description="Disordered" evidence="1">
    <location>
        <begin position="1"/>
        <end position="73"/>
    </location>
</feature>
<proteinExistence type="predicted"/>
<evidence type="ECO:0000313" key="2">
    <source>
        <dbReference type="EMBL" id="GKV20086.1"/>
    </source>
</evidence>
<evidence type="ECO:0000313" key="3">
    <source>
        <dbReference type="Proteomes" id="UP001054252"/>
    </source>
</evidence>
<evidence type="ECO:0000256" key="1">
    <source>
        <dbReference type="SAM" id="MobiDB-lite"/>
    </source>
</evidence>
<gene>
    <name evidence="2" type="ORF">SLEP1_g30255</name>
</gene>
<feature type="compositionally biased region" description="Basic and acidic residues" evidence="1">
    <location>
        <begin position="12"/>
        <end position="31"/>
    </location>
</feature>